<evidence type="ECO:0000313" key="1">
    <source>
        <dbReference type="EMBL" id="MBO9151982.1"/>
    </source>
</evidence>
<keyword evidence="2" id="KW-1185">Reference proteome</keyword>
<evidence type="ECO:0000313" key="2">
    <source>
        <dbReference type="Proteomes" id="UP000679126"/>
    </source>
</evidence>
<dbReference type="PROSITE" id="PS51257">
    <property type="entry name" value="PROKAR_LIPOPROTEIN"/>
    <property type="match status" value="1"/>
</dbReference>
<dbReference type="RefSeq" id="WP_209144694.1">
    <property type="nucleotide sequence ID" value="NZ_JAGHKP010000001.1"/>
</dbReference>
<proteinExistence type="predicted"/>
<comment type="caution">
    <text evidence="1">The sequence shown here is derived from an EMBL/GenBank/DDBJ whole genome shotgun (WGS) entry which is preliminary data.</text>
</comment>
<reference evidence="2" key="1">
    <citation type="submission" date="2021-03" db="EMBL/GenBank/DDBJ databases">
        <title>Assistant Professor.</title>
        <authorList>
            <person name="Huq M.A."/>
        </authorList>
    </citation>
    <scope>NUCLEOTIDE SEQUENCE [LARGE SCALE GENOMIC DNA]</scope>
    <source>
        <strain evidence="2">MAH-28</strain>
    </source>
</reference>
<protein>
    <recommendedName>
        <fullName evidence="3">LVIVD repeat-containing protein</fullName>
    </recommendedName>
</protein>
<organism evidence="1 2">
    <name type="scientific">Chitinophaga chungangae</name>
    <dbReference type="NCBI Taxonomy" id="2821488"/>
    <lineage>
        <taxon>Bacteria</taxon>
        <taxon>Pseudomonadati</taxon>
        <taxon>Bacteroidota</taxon>
        <taxon>Chitinophagia</taxon>
        <taxon>Chitinophagales</taxon>
        <taxon>Chitinophagaceae</taxon>
        <taxon>Chitinophaga</taxon>
    </lineage>
</organism>
<dbReference type="EMBL" id="JAGHKP010000001">
    <property type="protein sequence ID" value="MBO9151982.1"/>
    <property type="molecule type" value="Genomic_DNA"/>
</dbReference>
<accession>A0ABS3YBC1</accession>
<evidence type="ECO:0008006" key="3">
    <source>
        <dbReference type="Google" id="ProtNLM"/>
    </source>
</evidence>
<name>A0ABS3YBC1_9BACT</name>
<gene>
    <name evidence="1" type="ORF">J7I43_07165</name>
</gene>
<dbReference type="Proteomes" id="UP000679126">
    <property type="component" value="Unassembled WGS sequence"/>
</dbReference>
<sequence>MLRLFTSMLFVVVVFSACDGLFTLDLNDRNADRVGYREPGEVQAWVPVYEDRDALASGVSVLEKRATEEGGKIFVLGNKLFQVETGIGLHIIDYSDKTKPVKVGFLNVPGCQEVALKGNAVYTNSFEDMLVLDLSAFPDVKVKSRLPDIFPEMKYPRPPTRGSYYVCPDVSKGRVVRWKQETVLNPQCMN</sequence>